<gene>
    <name evidence="2" type="ORF">S03H2_22808</name>
</gene>
<comment type="caution">
    <text evidence="2">The sequence shown here is derived from an EMBL/GenBank/DDBJ whole genome shotgun (WGS) entry which is preliminary data.</text>
</comment>
<dbReference type="Pfam" id="PF12651">
    <property type="entry name" value="RHH_3"/>
    <property type="match status" value="1"/>
</dbReference>
<evidence type="ECO:0000313" key="2">
    <source>
        <dbReference type="EMBL" id="GAH40033.1"/>
    </source>
</evidence>
<protein>
    <recommendedName>
        <fullName evidence="1">Predicted DNA-binding protein ribbon-helix-helix domain-containing protein</fullName>
    </recommendedName>
</protein>
<proteinExistence type="predicted"/>
<feature type="domain" description="Predicted DNA-binding protein ribbon-helix-helix" evidence="1">
    <location>
        <begin position="6"/>
        <end position="43"/>
    </location>
</feature>
<accession>X1H440</accession>
<dbReference type="EMBL" id="BARU01012345">
    <property type="protein sequence ID" value="GAH40033.1"/>
    <property type="molecule type" value="Genomic_DNA"/>
</dbReference>
<reference evidence="2" key="1">
    <citation type="journal article" date="2014" name="Front. Microbiol.">
        <title>High frequency of phylogenetically diverse reductive dehalogenase-homologous genes in deep subseafloor sedimentary metagenomes.</title>
        <authorList>
            <person name="Kawai M."/>
            <person name="Futagami T."/>
            <person name="Toyoda A."/>
            <person name="Takaki Y."/>
            <person name="Nishi S."/>
            <person name="Hori S."/>
            <person name="Arai W."/>
            <person name="Tsubouchi T."/>
            <person name="Morono Y."/>
            <person name="Uchiyama I."/>
            <person name="Ito T."/>
            <person name="Fujiyama A."/>
            <person name="Inagaki F."/>
            <person name="Takami H."/>
        </authorList>
    </citation>
    <scope>NUCLEOTIDE SEQUENCE</scope>
    <source>
        <strain evidence="2">Expedition CK06-06</strain>
    </source>
</reference>
<organism evidence="2">
    <name type="scientific">marine sediment metagenome</name>
    <dbReference type="NCBI Taxonomy" id="412755"/>
    <lineage>
        <taxon>unclassified sequences</taxon>
        <taxon>metagenomes</taxon>
        <taxon>ecological metagenomes</taxon>
    </lineage>
</organism>
<name>X1H440_9ZZZZ</name>
<dbReference type="AlphaFoldDB" id="X1H440"/>
<evidence type="ECO:0000259" key="1">
    <source>
        <dbReference type="Pfam" id="PF12651"/>
    </source>
</evidence>
<dbReference type="InterPro" id="IPR038733">
    <property type="entry name" value="Predicted_DNA_bind_prot_RHH"/>
</dbReference>
<sequence>MPTVQYSTKLTPEQVKALRRISQETHIPQAVLVRQGVSMLIEELNKKAVSLNFLNLVKKRVKEDEEVLKKIASP</sequence>